<dbReference type="AlphaFoldDB" id="A0A392VDR9"/>
<accession>A0A392VDR9</accession>
<protein>
    <submittedName>
        <fullName evidence="1">Uncharacterized protein</fullName>
    </submittedName>
</protein>
<organism evidence="1 2">
    <name type="scientific">Trifolium medium</name>
    <dbReference type="NCBI Taxonomy" id="97028"/>
    <lineage>
        <taxon>Eukaryota</taxon>
        <taxon>Viridiplantae</taxon>
        <taxon>Streptophyta</taxon>
        <taxon>Embryophyta</taxon>
        <taxon>Tracheophyta</taxon>
        <taxon>Spermatophyta</taxon>
        <taxon>Magnoliopsida</taxon>
        <taxon>eudicotyledons</taxon>
        <taxon>Gunneridae</taxon>
        <taxon>Pentapetalae</taxon>
        <taxon>rosids</taxon>
        <taxon>fabids</taxon>
        <taxon>Fabales</taxon>
        <taxon>Fabaceae</taxon>
        <taxon>Papilionoideae</taxon>
        <taxon>50 kb inversion clade</taxon>
        <taxon>NPAAA clade</taxon>
        <taxon>Hologalegina</taxon>
        <taxon>IRL clade</taxon>
        <taxon>Trifolieae</taxon>
        <taxon>Trifolium</taxon>
    </lineage>
</organism>
<name>A0A392VDR9_9FABA</name>
<evidence type="ECO:0000313" key="1">
    <source>
        <dbReference type="EMBL" id="MCI84650.1"/>
    </source>
</evidence>
<keyword evidence="2" id="KW-1185">Reference proteome</keyword>
<comment type="caution">
    <text evidence="1">The sequence shown here is derived from an EMBL/GenBank/DDBJ whole genome shotgun (WGS) entry which is preliminary data.</text>
</comment>
<evidence type="ECO:0000313" key="2">
    <source>
        <dbReference type="Proteomes" id="UP000265520"/>
    </source>
</evidence>
<reference evidence="1 2" key="1">
    <citation type="journal article" date="2018" name="Front. Plant Sci.">
        <title>Red Clover (Trifolium pratense) and Zigzag Clover (T. medium) - A Picture of Genomic Similarities and Differences.</title>
        <authorList>
            <person name="Dluhosova J."/>
            <person name="Istvanek J."/>
            <person name="Nedelnik J."/>
            <person name="Repkova J."/>
        </authorList>
    </citation>
    <scope>NUCLEOTIDE SEQUENCE [LARGE SCALE GENOMIC DNA]</scope>
    <source>
        <strain evidence="2">cv. 10/8</strain>
        <tissue evidence="1">Leaf</tissue>
    </source>
</reference>
<feature type="non-terminal residue" evidence="1">
    <location>
        <position position="1"/>
    </location>
</feature>
<proteinExistence type="predicted"/>
<dbReference type="EMBL" id="LXQA011095872">
    <property type="protein sequence ID" value="MCI84650.1"/>
    <property type="molecule type" value="Genomic_DNA"/>
</dbReference>
<sequence length="40" mass="4312">VAFVTYFFTVEAEIPGTQWTSAETDAIAVVTSTKRGFNVG</sequence>
<dbReference type="Proteomes" id="UP000265520">
    <property type="component" value="Unassembled WGS sequence"/>
</dbReference>